<name>A0ACC2PRY7_9HYME</name>
<protein>
    <submittedName>
        <fullName evidence="1">Uncharacterized protein</fullName>
    </submittedName>
</protein>
<evidence type="ECO:0000313" key="2">
    <source>
        <dbReference type="Proteomes" id="UP001239111"/>
    </source>
</evidence>
<gene>
    <name evidence="1" type="ORF">QAD02_021379</name>
</gene>
<dbReference type="EMBL" id="CM056741">
    <property type="protein sequence ID" value="KAJ8685586.1"/>
    <property type="molecule type" value="Genomic_DNA"/>
</dbReference>
<proteinExistence type="predicted"/>
<dbReference type="Proteomes" id="UP001239111">
    <property type="component" value="Chromosome 1"/>
</dbReference>
<keyword evidence="2" id="KW-1185">Reference proteome</keyword>
<reference evidence="1" key="1">
    <citation type="submission" date="2023-04" db="EMBL/GenBank/DDBJ databases">
        <title>A chromosome-level genome assembly of the parasitoid wasp Eretmocerus hayati.</title>
        <authorList>
            <person name="Zhong Y."/>
            <person name="Liu S."/>
            <person name="Liu Y."/>
        </authorList>
    </citation>
    <scope>NUCLEOTIDE SEQUENCE</scope>
    <source>
        <strain evidence="1">ZJU_SS_LIU_2023</strain>
    </source>
</reference>
<accession>A0ACC2PRY7</accession>
<comment type="caution">
    <text evidence="1">The sequence shown here is derived from an EMBL/GenBank/DDBJ whole genome shotgun (WGS) entry which is preliminary data.</text>
</comment>
<organism evidence="1 2">
    <name type="scientific">Eretmocerus hayati</name>
    <dbReference type="NCBI Taxonomy" id="131215"/>
    <lineage>
        <taxon>Eukaryota</taxon>
        <taxon>Metazoa</taxon>
        <taxon>Ecdysozoa</taxon>
        <taxon>Arthropoda</taxon>
        <taxon>Hexapoda</taxon>
        <taxon>Insecta</taxon>
        <taxon>Pterygota</taxon>
        <taxon>Neoptera</taxon>
        <taxon>Endopterygota</taxon>
        <taxon>Hymenoptera</taxon>
        <taxon>Apocrita</taxon>
        <taxon>Proctotrupomorpha</taxon>
        <taxon>Chalcidoidea</taxon>
        <taxon>Aphelinidae</taxon>
        <taxon>Aphelininae</taxon>
        <taxon>Eretmocerus</taxon>
    </lineage>
</organism>
<sequence length="1354" mass="155366">MGENFQFKVATCIHQIRPPNIDNYLNDLARLSRSADIWISLAKKYFNTENLQNVEKKRRLYLWVQCRRKITKIREQFLLLQNAAPPPQVEPVENVQVQDAAPCNQNDLLVVNDHESFEEENGKLTPCRDNHHCELSETQNHIQDYRLDEPLDAADTEKESPCSGPTTFDGTHSAQLLSRRQSSSPTHQNSGDYEQVEKEDTLSIERPNEHELPFDSTKNLLLNQDNPLTPDECRKSNLYVRDESGQCTKAASSVSPLGSSPTIMEHETESDPHPSNEIAETNRSCDTSNEEFGISNCVSICTEGNVKFPVNFPIKEESFTLEKKFWDQCYGGGSSFIIESDWRNEFISSFEKVHKFCPLSIRRHFLYQSKDKKLNVTVDGYCRHSQCSFFRFKATVDPLAFGNTEVFVFRDKHFHHIEGEVRGRPVKGKRRTELGQQLQGEFPTIKRLKLLSSVPDDVLENGNITNAPDPGVLRKISSEYRCRNDLHKDRTIFMLELVQQLKQEWPGKHLQGYIQLYTEFPVFYLLLMAEEILKYVVKARTKIPLSESSAKYLFLYLDATGSILKKFFSWLKMIYVYALILPGNGVYPPFEVATFASSSHTTEDVSICLDKVARNMKLVTTRRPVIDKLSLDFSLVLIQSASRSFNGMSLTVYIRLVYYAMKRGEYLTHLTVIHICSTHVLGTTKKKVKAIMPDKGHQRLALKGVTMLVHSTSLKEARIIVKHLIIVFGEKNEPIELEKSLSFLASSEIESFEDSCNKEATEKTLRKMDSKIVPIKRSAFGIHFQKLKKAVLDKCATGRKKNPFYSSKWITYLFDFLLPYLPLFAAFQIARFGILRDSNAPVENYWRIEKRDVLRGLKRVSTPRYVQIKSELHKAKLRERRYELRGPLSHTGKGVSRDEKRGTKKKSRKKVVKNGVKKDKGNRKTGSCKRIPVDADLLDARETWMKKPRSRAYRAFFKRSKFLRSPKSVKLIATNWDSNEAPITLFESDSQPNNFMVTDLAPSVTPLSSECHSPFDAVTDNENGRAVDDEHGDVMDSVQGHVAEEVIDLSNVETPCASENGDEFAPNIQSHLVDYNIFKATKKYYLNFPRVRSRIGPLTLRKDDFATLLDDVCLNDMIINAFAMLMGKFAKDNRDTNVLILDSYLVQVLLKEHKLSCFEAWLSRRNLRSYKFWVIPVNLNNVHWTLLIIVPSLKVFIYLDSCHGDPPHDLISLTCAWMLKYYGDDNHSETLNFDEWTLYVPEDIPHQRRGSKLTNDCGVHCLTWMYIACTGEAQSFTSKNMPSIRKRIAQVLVESNGFEPDNLSESDLNPEYVKIREREETILVPPEINMIVMKKPPVFGYETTLEFCQALLKL</sequence>
<evidence type="ECO:0000313" key="1">
    <source>
        <dbReference type="EMBL" id="KAJ8685586.1"/>
    </source>
</evidence>